<dbReference type="Proteomes" id="UP000253370">
    <property type="component" value="Unassembled WGS sequence"/>
</dbReference>
<keyword evidence="3" id="KW-1185">Reference proteome</keyword>
<sequence length="166" mass="17471">MRLALSAAALALVAACATPVTIEAPFSPEEVAYVSTRGAATVEGQAFLRQMGGGVVTCAGEEVSLIPAGTYATELFTKMFGSPQGGRMSALSLVDPGETPARFRELQRRAQCDAEGDFAFAGVADGPYYVMTRVVWTVGDSFIPEGGFLARRIEVSGGRDTRVLLN</sequence>
<dbReference type="AlphaFoldDB" id="A0A365UB57"/>
<dbReference type="PROSITE" id="PS51257">
    <property type="entry name" value="PROKAR_LIPOPROTEIN"/>
    <property type="match status" value="1"/>
</dbReference>
<evidence type="ECO:0000256" key="1">
    <source>
        <dbReference type="SAM" id="SignalP"/>
    </source>
</evidence>
<comment type="caution">
    <text evidence="2">The sequence shown here is derived from an EMBL/GenBank/DDBJ whole genome shotgun (WGS) entry which is preliminary data.</text>
</comment>
<evidence type="ECO:0000313" key="2">
    <source>
        <dbReference type="EMBL" id="RBI86276.1"/>
    </source>
</evidence>
<keyword evidence="1" id="KW-0732">Signal</keyword>
<organism evidence="2 3">
    <name type="scientific">Rhodosalinus halophilus</name>
    <dbReference type="NCBI Taxonomy" id="2259333"/>
    <lineage>
        <taxon>Bacteria</taxon>
        <taxon>Pseudomonadati</taxon>
        <taxon>Pseudomonadota</taxon>
        <taxon>Alphaproteobacteria</taxon>
        <taxon>Rhodobacterales</taxon>
        <taxon>Paracoccaceae</taxon>
        <taxon>Rhodosalinus</taxon>
    </lineage>
</organism>
<feature type="chain" id="PRO_5017033059" description="Lipoprotein" evidence="1">
    <location>
        <begin position="23"/>
        <end position="166"/>
    </location>
</feature>
<feature type="signal peptide" evidence="1">
    <location>
        <begin position="1"/>
        <end position="22"/>
    </location>
</feature>
<dbReference type="EMBL" id="QNTQ01000005">
    <property type="protein sequence ID" value="RBI86276.1"/>
    <property type="molecule type" value="Genomic_DNA"/>
</dbReference>
<dbReference type="OrthoDB" id="5677277at2"/>
<gene>
    <name evidence="2" type="ORF">DRV85_05855</name>
</gene>
<name>A0A365UB57_9RHOB</name>
<dbReference type="SUPFAM" id="SSF117074">
    <property type="entry name" value="Hypothetical protein PA1324"/>
    <property type="match status" value="1"/>
</dbReference>
<evidence type="ECO:0008006" key="4">
    <source>
        <dbReference type="Google" id="ProtNLM"/>
    </source>
</evidence>
<proteinExistence type="predicted"/>
<dbReference type="RefSeq" id="WP_113288513.1">
    <property type="nucleotide sequence ID" value="NZ_QNTQ01000005.1"/>
</dbReference>
<accession>A0A365UB57</accession>
<reference evidence="2 3" key="1">
    <citation type="submission" date="2018-07" db="EMBL/GenBank/DDBJ databases">
        <title>Rhodosalinus sp. strain E84T genomic sequence and assembly.</title>
        <authorList>
            <person name="Liu Z.-W."/>
            <person name="Lu D.-C."/>
        </authorList>
    </citation>
    <scope>NUCLEOTIDE SEQUENCE [LARGE SCALE GENOMIC DNA]</scope>
    <source>
        <strain evidence="2 3">E84</strain>
    </source>
</reference>
<protein>
    <recommendedName>
        <fullName evidence="4">Lipoprotein</fullName>
    </recommendedName>
</protein>
<evidence type="ECO:0000313" key="3">
    <source>
        <dbReference type="Proteomes" id="UP000253370"/>
    </source>
</evidence>